<sequence>MTPTPRTGRARLNFLLFSIAAVGAGWLGLALDRAAGEAGSNEVAFSSGEGTLGQLLFILGPAVAGLLLFFLSRDGAGPLGLTLKFEHRTRWFALATAFYPLATAVVLAGALAVGAASLSVAPDPGQPTFLAAFLAVFAVQLIKNPIEEFAFRGYGTRTAMALGFRGRVVPHLLAGAVWAAWHLPLYLMWTSEADMRLVTSLSAPVYLVLLFAGLMAASLLYGEMRVRTGSIWPGVLMHSMSNAIVTPLLVGGHLGFEGHSDVVFSPVPSAVLMIVLTAATGLFLVTRLSNRTAATPDLAATAAGPVRAR</sequence>
<gene>
    <name evidence="3" type="ORF">I4J89_46270</name>
</gene>
<feature type="transmembrane region" description="Helical" evidence="1">
    <location>
        <begin position="262"/>
        <end position="285"/>
    </location>
</feature>
<dbReference type="AlphaFoldDB" id="A0A931G832"/>
<comment type="caution">
    <text evidence="3">The sequence shown here is derived from an EMBL/GenBank/DDBJ whole genome shotgun (WGS) entry which is preliminary data.</text>
</comment>
<feature type="transmembrane region" description="Helical" evidence="1">
    <location>
        <begin position="12"/>
        <end position="31"/>
    </location>
</feature>
<accession>A0A931G832</accession>
<protein>
    <submittedName>
        <fullName evidence="3">CPBP family intramembrane metalloprotease</fullName>
    </submittedName>
</protein>
<keyword evidence="4" id="KW-1185">Reference proteome</keyword>
<evidence type="ECO:0000256" key="1">
    <source>
        <dbReference type="SAM" id="Phobius"/>
    </source>
</evidence>
<dbReference type="GO" id="GO:0004175">
    <property type="term" value="F:endopeptidase activity"/>
    <property type="evidence" value="ECO:0007669"/>
    <property type="project" value="UniProtKB-ARBA"/>
</dbReference>
<dbReference type="PANTHER" id="PTHR35797">
    <property type="entry name" value="PROTEASE-RELATED"/>
    <property type="match status" value="1"/>
</dbReference>
<reference evidence="3" key="1">
    <citation type="submission" date="2020-11" db="EMBL/GenBank/DDBJ databases">
        <title>Isolation and identification of active actinomycetes.</title>
        <authorList>
            <person name="Sun X."/>
        </authorList>
    </citation>
    <scope>NUCLEOTIDE SEQUENCE</scope>
    <source>
        <strain evidence="3">NEAU-A11</strain>
    </source>
</reference>
<organism evidence="3 4">
    <name type="scientific">Actinoplanes aureus</name>
    <dbReference type="NCBI Taxonomy" id="2792083"/>
    <lineage>
        <taxon>Bacteria</taxon>
        <taxon>Bacillati</taxon>
        <taxon>Actinomycetota</taxon>
        <taxon>Actinomycetes</taxon>
        <taxon>Micromonosporales</taxon>
        <taxon>Micromonosporaceae</taxon>
        <taxon>Actinoplanes</taxon>
    </lineage>
</organism>
<keyword evidence="1" id="KW-0812">Transmembrane</keyword>
<feature type="transmembrane region" description="Helical" evidence="1">
    <location>
        <begin position="51"/>
        <end position="71"/>
    </location>
</feature>
<dbReference type="InterPro" id="IPR042150">
    <property type="entry name" value="MmRce1-like"/>
</dbReference>
<dbReference type="InterPro" id="IPR003675">
    <property type="entry name" value="Rce1/LyrA-like_dom"/>
</dbReference>
<dbReference type="PANTHER" id="PTHR35797:SF1">
    <property type="entry name" value="PROTEASE"/>
    <property type="match status" value="1"/>
</dbReference>
<keyword evidence="3" id="KW-0482">Metalloprotease</keyword>
<keyword evidence="1" id="KW-1133">Transmembrane helix</keyword>
<name>A0A931G832_9ACTN</name>
<dbReference type="Proteomes" id="UP000598146">
    <property type="component" value="Unassembled WGS sequence"/>
</dbReference>
<evidence type="ECO:0000313" key="3">
    <source>
        <dbReference type="EMBL" id="MBG0568844.1"/>
    </source>
</evidence>
<evidence type="ECO:0000259" key="2">
    <source>
        <dbReference type="Pfam" id="PF02517"/>
    </source>
</evidence>
<dbReference type="EMBL" id="JADQTO010000046">
    <property type="protein sequence ID" value="MBG0568844.1"/>
    <property type="molecule type" value="Genomic_DNA"/>
</dbReference>
<feature type="domain" description="CAAX prenyl protease 2/Lysostaphin resistance protein A-like" evidence="2">
    <location>
        <begin position="132"/>
        <end position="244"/>
    </location>
</feature>
<dbReference type="GO" id="GO:0080120">
    <property type="term" value="P:CAAX-box protein maturation"/>
    <property type="evidence" value="ECO:0007669"/>
    <property type="project" value="UniProtKB-ARBA"/>
</dbReference>
<keyword evidence="1" id="KW-0472">Membrane</keyword>
<feature type="transmembrane region" description="Helical" evidence="1">
    <location>
        <begin position="128"/>
        <end position="146"/>
    </location>
</feature>
<feature type="transmembrane region" description="Helical" evidence="1">
    <location>
        <begin position="234"/>
        <end position="256"/>
    </location>
</feature>
<dbReference type="Pfam" id="PF02517">
    <property type="entry name" value="Rce1-like"/>
    <property type="match status" value="1"/>
</dbReference>
<evidence type="ECO:0000313" key="4">
    <source>
        <dbReference type="Proteomes" id="UP000598146"/>
    </source>
</evidence>
<keyword evidence="3" id="KW-0645">Protease</keyword>
<dbReference type="RefSeq" id="WP_196420610.1">
    <property type="nucleotide sequence ID" value="NZ_JADQTO010000046.1"/>
</dbReference>
<feature type="transmembrane region" description="Helical" evidence="1">
    <location>
        <begin position="91"/>
        <end position="116"/>
    </location>
</feature>
<feature type="transmembrane region" description="Helical" evidence="1">
    <location>
        <begin position="201"/>
        <end position="222"/>
    </location>
</feature>
<dbReference type="GO" id="GO:0008237">
    <property type="term" value="F:metallopeptidase activity"/>
    <property type="evidence" value="ECO:0007669"/>
    <property type="project" value="UniProtKB-KW"/>
</dbReference>
<proteinExistence type="predicted"/>
<keyword evidence="3" id="KW-0378">Hydrolase</keyword>
<feature type="transmembrane region" description="Helical" evidence="1">
    <location>
        <begin position="167"/>
        <end position="189"/>
    </location>
</feature>